<evidence type="ECO:0000313" key="2">
    <source>
        <dbReference type="Proteomes" id="UP001199816"/>
    </source>
</evidence>
<proteinExistence type="predicted"/>
<keyword evidence="2" id="KW-1185">Reference proteome</keyword>
<organism evidence="1 2">
    <name type="scientific">Niabella pedocola</name>
    <dbReference type="NCBI Taxonomy" id="1752077"/>
    <lineage>
        <taxon>Bacteria</taxon>
        <taxon>Pseudomonadati</taxon>
        <taxon>Bacteroidota</taxon>
        <taxon>Chitinophagia</taxon>
        <taxon>Chitinophagales</taxon>
        <taxon>Chitinophagaceae</taxon>
        <taxon>Niabella</taxon>
    </lineage>
</organism>
<dbReference type="RefSeq" id="WP_231004564.1">
    <property type="nucleotide sequence ID" value="NZ_JAJNEC010000005.1"/>
</dbReference>
<comment type="caution">
    <text evidence="1">The sequence shown here is derived from an EMBL/GenBank/DDBJ whole genome shotgun (WGS) entry which is preliminary data.</text>
</comment>
<dbReference type="Proteomes" id="UP001199816">
    <property type="component" value="Unassembled WGS sequence"/>
</dbReference>
<accession>A0ABS8PQC8</accession>
<dbReference type="InterPro" id="IPR046233">
    <property type="entry name" value="DUF6266"/>
</dbReference>
<name>A0ABS8PQC8_9BACT</name>
<dbReference type="EMBL" id="JAJNEC010000005">
    <property type="protein sequence ID" value="MCD2423300.1"/>
    <property type="molecule type" value="Genomic_DNA"/>
</dbReference>
<dbReference type="Pfam" id="PF19781">
    <property type="entry name" value="DUF6266"/>
    <property type="match status" value="1"/>
</dbReference>
<gene>
    <name evidence="1" type="ORF">LQ567_11055</name>
</gene>
<evidence type="ECO:0000313" key="1">
    <source>
        <dbReference type="EMBL" id="MCD2423300.1"/>
    </source>
</evidence>
<sequence length="211" mass="22727">MGRVTNSILSGTSGRTGRIIIANVHGVEISRIRPLKRNTITEPQIAHRDLFRFAVAFLGLYKSFARLFFGKRKGLVTPYNQAQANVMESIRLGSGDVVINYNKVLISKGTLLDMIPGSISAGAAQAITVTWTNNAPPASTNESDLCTVFVYVPSRRDGQLFSGVAARLAGTATVNLLPLYAGEEVHVWATFTDEGATEACNSKYMGSVTLT</sequence>
<reference evidence="1 2" key="1">
    <citation type="submission" date="2021-11" db="EMBL/GenBank/DDBJ databases">
        <title>Genomic of Niabella pedocola.</title>
        <authorList>
            <person name="Wu T."/>
        </authorList>
    </citation>
    <scope>NUCLEOTIDE SEQUENCE [LARGE SCALE GENOMIC DNA]</scope>
    <source>
        <strain evidence="1 2">JCM 31011</strain>
    </source>
</reference>
<protein>
    <submittedName>
        <fullName evidence="1">DUF6266 family protein</fullName>
    </submittedName>
</protein>